<evidence type="ECO:0000256" key="1">
    <source>
        <dbReference type="SAM" id="MobiDB-lite"/>
    </source>
</evidence>
<dbReference type="VEuPathDB" id="FungiDB:CJI97_004764"/>
<dbReference type="VEuPathDB" id="FungiDB:QG37_07328"/>
<reference evidence="3" key="1">
    <citation type="journal article" date="2015" name="BMC Genomics">
        <title>Draft genome of a commonly misdiagnosed multidrug resistant pathogen Candida auris.</title>
        <authorList>
            <person name="Chatterjee S."/>
            <person name="Alampalli S.V."/>
            <person name="Nageshan R.K."/>
            <person name="Chettiar S.T."/>
            <person name="Joshi S."/>
            <person name="Tatu U.S."/>
        </authorList>
    </citation>
    <scope>NUCLEOTIDE SEQUENCE [LARGE SCALE GENOMIC DNA]</scope>
    <source>
        <strain evidence="3">6684</strain>
    </source>
</reference>
<accession>A0A0L0NPV9</accession>
<dbReference type="EMBL" id="LGST01000057">
    <property type="protein sequence ID" value="KND96202.1"/>
    <property type="molecule type" value="Genomic_DNA"/>
</dbReference>
<dbReference type="AlphaFoldDB" id="A0A0L0NPV9"/>
<dbReference type="VEuPathDB" id="FungiDB:B9J08_004688"/>
<comment type="caution">
    <text evidence="2">The sequence shown here is derived from an EMBL/GenBank/DDBJ whole genome shotgun (WGS) entry which is preliminary data.</text>
</comment>
<name>A0A0L0NPV9_CANAR</name>
<dbReference type="VEuPathDB" id="FungiDB:CJJ07_005337"/>
<organism evidence="2 3">
    <name type="scientific">Candidozyma auris</name>
    <name type="common">Yeast</name>
    <name type="synonym">Candida auris</name>
    <dbReference type="NCBI Taxonomy" id="498019"/>
    <lineage>
        <taxon>Eukaryota</taxon>
        <taxon>Fungi</taxon>
        <taxon>Dikarya</taxon>
        <taxon>Ascomycota</taxon>
        <taxon>Saccharomycotina</taxon>
        <taxon>Pichiomycetes</taxon>
        <taxon>Metschnikowiaceae</taxon>
        <taxon>Candidozyma</taxon>
    </lineage>
</organism>
<proteinExistence type="predicted"/>
<dbReference type="Proteomes" id="UP000037122">
    <property type="component" value="Unassembled WGS sequence"/>
</dbReference>
<feature type="region of interest" description="Disordered" evidence="1">
    <location>
        <begin position="1"/>
        <end position="20"/>
    </location>
</feature>
<protein>
    <submittedName>
        <fullName evidence="2">Uncharacterized protein</fullName>
    </submittedName>
</protein>
<evidence type="ECO:0000313" key="3">
    <source>
        <dbReference type="Proteomes" id="UP000037122"/>
    </source>
</evidence>
<dbReference type="VEuPathDB" id="FungiDB:CJI96_0004463"/>
<sequence>MYHGTQRYTLRDHSSRKRKLNYRQTSDDRLKPLLLENPKIPDPVDTVVEAGKVITYMKRIAGEAEEDTGAYCVRILIGNTESLRLNLDAQTFIASEFGLCSISLSDSSPYSIDRILTIRGTLKSLLAAAAFLSYKLSSDMNNVLKSEAFTLKSLNYKIDILVEAEELELDNFASKMSYFDSSMYDCNRHLNHVTLKGDVQYIFNTVYQVTKRFPLKKYVQDTEIRSLPIIRLHDHDRLFKSTETEADLLKSKEELLKFIYTAQHVNKNGS</sequence>
<dbReference type="VEuPathDB" id="FungiDB:CJJ09_004701"/>
<evidence type="ECO:0000313" key="2">
    <source>
        <dbReference type="EMBL" id="KND96202.1"/>
    </source>
</evidence>
<gene>
    <name evidence="2" type="ORF">QG37_07328</name>
</gene>